<feature type="transmembrane region" description="Helical" evidence="1">
    <location>
        <begin position="118"/>
        <end position="136"/>
    </location>
</feature>
<feature type="transmembrane region" description="Helical" evidence="1">
    <location>
        <begin position="207"/>
        <end position="228"/>
    </location>
</feature>
<feature type="transmembrane region" description="Helical" evidence="1">
    <location>
        <begin position="143"/>
        <end position="160"/>
    </location>
</feature>
<reference evidence="2 3" key="1">
    <citation type="journal article" date="2016" name="Nat. Commun.">
        <title>Thousands of microbial genomes shed light on interconnected biogeochemical processes in an aquifer system.</title>
        <authorList>
            <person name="Anantharaman K."/>
            <person name="Brown C.T."/>
            <person name="Hug L.A."/>
            <person name="Sharon I."/>
            <person name="Castelle C.J."/>
            <person name="Probst A.J."/>
            <person name="Thomas B.C."/>
            <person name="Singh A."/>
            <person name="Wilkins M.J."/>
            <person name="Karaoz U."/>
            <person name="Brodie E.L."/>
            <person name="Williams K.H."/>
            <person name="Hubbard S.S."/>
            <person name="Banfield J.F."/>
        </authorList>
    </citation>
    <scope>NUCLEOTIDE SEQUENCE [LARGE SCALE GENOMIC DNA]</scope>
</reference>
<gene>
    <name evidence="2" type="ORF">A2784_03180</name>
</gene>
<keyword evidence="1" id="KW-0812">Transmembrane</keyword>
<name>A0A1G1VJT5_9BACT</name>
<dbReference type="AlphaFoldDB" id="A0A1G1VJT5"/>
<keyword evidence="1" id="KW-1133">Transmembrane helix</keyword>
<evidence type="ECO:0000313" key="3">
    <source>
        <dbReference type="Proteomes" id="UP000177324"/>
    </source>
</evidence>
<feature type="transmembrane region" description="Helical" evidence="1">
    <location>
        <begin position="287"/>
        <end position="305"/>
    </location>
</feature>
<sequence length="436" mass="49759">MIKISLIFLILFSLWVTRDLFRPEFFRSHDALYHIVRLDQFHKALISGQFPVRWAPDLLNGLGYPLFVVNYHLPYYLAETFHLLSLSLFAAIKAVFILSLVASALTSFWLFYAWTKKPSAAVLGTVFYILAPYRLANIFERGALGEAVAYAFVPLVFLGLDRLKQNKSHLLIFALSMLTLSHTVVLLTFAPIFLAYTLLFVKPKLKFLFLSGLTTFGLTAFQMFPVLFERHYLKFDANLLTAYQGHFKSLYQLLRLPAAGVNIGTRFQIGLVPLLVLILACFRIKKFWFWIGSSILAVFLVTPWSQWLWDNLSVLPWILYPWRFLGVVAFATAALAALMRPKFLVICILLLVAWYSTRHYTKVDAFIPPIFPQEMLAGNATTQNEFDPISPHKLGSPGRETPVRQAGNWLSLATATFWLTCLLRLPIHAALRRLST</sequence>
<feature type="transmembrane region" description="Helical" evidence="1">
    <location>
        <begin position="317"/>
        <end position="336"/>
    </location>
</feature>
<dbReference type="STRING" id="1797589.A2784_03180"/>
<evidence type="ECO:0008006" key="4">
    <source>
        <dbReference type="Google" id="ProtNLM"/>
    </source>
</evidence>
<feature type="transmembrane region" description="Helical" evidence="1">
    <location>
        <begin position="90"/>
        <end position="112"/>
    </location>
</feature>
<evidence type="ECO:0000256" key="1">
    <source>
        <dbReference type="SAM" id="Phobius"/>
    </source>
</evidence>
<protein>
    <recommendedName>
        <fullName evidence="4">Membrane protein 6-pyruvoyl-tetrahydropterin synthase-related domain-containing protein</fullName>
    </recommendedName>
</protein>
<proteinExistence type="predicted"/>
<feature type="transmembrane region" description="Helical" evidence="1">
    <location>
        <begin position="263"/>
        <end position="282"/>
    </location>
</feature>
<evidence type="ECO:0000313" key="2">
    <source>
        <dbReference type="EMBL" id="OGY15678.1"/>
    </source>
</evidence>
<comment type="caution">
    <text evidence="2">The sequence shown here is derived from an EMBL/GenBank/DDBJ whole genome shotgun (WGS) entry which is preliminary data.</text>
</comment>
<dbReference type="Proteomes" id="UP000177324">
    <property type="component" value="Unassembled WGS sequence"/>
</dbReference>
<dbReference type="EMBL" id="MHCH01000061">
    <property type="protein sequence ID" value="OGY15678.1"/>
    <property type="molecule type" value="Genomic_DNA"/>
</dbReference>
<accession>A0A1G1VJT5</accession>
<feature type="transmembrane region" description="Helical" evidence="1">
    <location>
        <begin position="172"/>
        <end position="200"/>
    </location>
</feature>
<keyword evidence="1" id="KW-0472">Membrane</keyword>
<organism evidence="2 3">
    <name type="scientific">Candidatus Chisholmbacteria bacterium RIFCSPHIGHO2_01_FULL_48_12</name>
    <dbReference type="NCBI Taxonomy" id="1797589"/>
    <lineage>
        <taxon>Bacteria</taxon>
        <taxon>Candidatus Chisholmiibacteriota</taxon>
    </lineage>
</organism>